<keyword evidence="2" id="KW-0413">Isomerase</keyword>
<feature type="region of interest" description="Disordered" evidence="1">
    <location>
        <begin position="445"/>
        <end position="468"/>
    </location>
</feature>
<sequence>MGTYCITVSYPGIQNGLSMENILYLYHHLNLLMLMWRKLFFCQDDIRGLVRDAFGINYLPSDNTQLGDTTIEGDTKESTKKGDHSDNGVSYKRLLEECAKELYTGCNMILELLRDAFPHLTALPSSAYEAKKFTKDLGLDPRSVRLGLASDGFNPFGTMSTSHSTWPVLLIPYNLPPWICMKRQSFILSSIIPGDIYDNLIDVNGNILRTQKITAKQVYKLKGGEKVLVHVNKDYQLIKNVSGLCSRFMTLILKQPNLCLPDAKDWKECKKSCAAMLIAELRRLSLCKKKVRNDQVHTHTTGAVSFTRTKDIYKVDNKREPNDFESFHLCYKTKDDTYLQEATKDMMVIANQEISSKVKELVGPEGIAEDAMVAKIAREVINKLLGNEELHCYGAGVTKSQIYKFCCDLKRMRGEGLADENHFLKEKNAQTSSCIPDLDNVASTSAADTCDKKPSSRPSPFMDEDHYSPELDEDKCLKLEDKRPELLDWLKTNV</sequence>
<dbReference type="Pfam" id="PF02992">
    <property type="entry name" value="Transposase_21"/>
    <property type="match status" value="1"/>
</dbReference>
<feature type="compositionally biased region" description="Basic and acidic residues" evidence="1">
    <location>
        <begin position="73"/>
        <end position="86"/>
    </location>
</feature>
<dbReference type="Pfam" id="PF03004">
    <property type="entry name" value="Transposase_24"/>
    <property type="match status" value="1"/>
</dbReference>
<comment type="caution">
    <text evidence="2">The sequence shown here is derived from an EMBL/GenBank/DDBJ whole genome shotgun (WGS) entry which is preliminary data.</text>
</comment>
<dbReference type="EMBL" id="BKCJ010002934">
    <property type="protein sequence ID" value="GEU51891.1"/>
    <property type="molecule type" value="Genomic_DNA"/>
</dbReference>
<proteinExistence type="predicted"/>
<dbReference type="GO" id="GO:0016853">
    <property type="term" value="F:isomerase activity"/>
    <property type="evidence" value="ECO:0007669"/>
    <property type="project" value="UniProtKB-KW"/>
</dbReference>
<dbReference type="AlphaFoldDB" id="A0A6L2KQS5"/>
<evidence type="ECO:0000256" key="1">
    <source>
        <dbReference type="SAM" id="MobiDB-lite"/>
    </source>
</evidence>
<evidence type="ECO:0000313" key="2">
    <source>
        <dbReference type="EMBL" id="GEU51891.1"/>
    </source>
</evidence>
<accession>A0A6L2KQS5</accession>
<dbReference type="InterPro" id="IPR004252">
    <property type="entry name" value="Probable_transposase_24"/>
</dbReference>
<protein>
    <submittedName>
        <fullName evidence="2">Ribose 5-phosphate isomerase, type A</fullName>
    </submittedName>
</protein>
<gene>
    <name evidence="2" type="ORF">Tci_023869</name>
</gene>
<reference evidence="2" key="1">
    <citation type="journal article" date="2019" name="Sci. Rep.">
        <title>Draft genome of Tanacetum cinerariifolium, the natural source of mosquito coil.</title>
        <authorList>
            <person name="Yamashiro T."/>
            <person name="Shiraishi A."/>
            <person name="Satake H."/>
            <person name="Nakayama K."/>
        </authorList>
    </citation>
    <scope>NUCLEOTIDE SEQUENCE</scope>
</reference>
<name>A0A6L2KQS5_TANCI</name>
<dbReference type="InterPro" id="IPR004242">
    <property type="entry name" value="Transposase_21"/>
</dbReference>
<feature type="region of interest" description="Disordered" evidence="1">
    <location>
        <begin position="67"/>
        <end position="87"/>
    </location>
</feature>
<organism evidence="2">
    <name type="scientific">Tanacetum cinerariifolium</name>
    <name type="common">Dalmatian daisy</name>
    <name type="synonym">Chrysanthemum cinerariifolium</name>
    <dbReference type="NCBI Taxonomy" id="118510"/>
    <lineage>
        <taxon>Eukaryota</taxon>
        <taxon>Viridiplantae</taxon>
        <taxon>Streptophyta</taxon>
        <taxon>Embryophyta</taxon>
        <taxon>Tracheophyta</taxon>
        <taxon>Spermatophyta</taxon>
        <taxon>Magnoliopsida</taxon>
        <taxon>eudicotyledons</taxon>
        <taxon>Gunneridae</taxon>
        <taxon>Pentapetalae</taxon>
        <taxon>asterids</taxon>
        <taxon>campanulids</taxon>
        <taxon>Asterales</taxon>
        <taxon>Asteraceae</taxon>
        <taxon>Asteroideae</taxon>
        <taxon>Anthemideae</taxon>
        <taxon>Anthemidinae</taxon>
        <taxon>Tanacetum</taxon>
    </lineage>
</organism>